<dbReference type="RefSeq" id="WP_114087352.1">
    <property type="nucleotide sequence ID" value="NZ_JPWH01000003.1"/>
</dbReference>
<dbReference type="Proteomes" id="UP000252517">
    <property type="component" value="Unassembled WGS sequence"/>
</dbReference>
<reference evidence="1 2" key="1">
    <citation type="submission" date="2014-07" db="EMBL/GenBank/DDBJ databases">
        <title>Draft genome sequence of Thalassospira profundimaris S25-3-2.</title>
        <authorList>
            <person name="Lai Q."/>
            <person name="Shao Z."/>
        </authorList>
    </citation>
    <scope>NUCLEOTIDE SEQUENCE [LARGE SCALE GENOMIC DNA]</scope>
    <source>
        <strain evidence="1 2">S25-3-2</strain>
    </source>
</reference>
<comment type="caution">
    <text evidence="1">The sequence shown here is derived from an EMBL/GenBank/DDBJ whole genome shotgun (WGS) entry which is preliminary data.</text>
</comment>
<protein>
    <submittedName>
        <fullName evidence="1">Uncharacterized protein</fullName>
    </submittedName>
</protein>
<evidence type="ECO:0000313" key="2">
    <source>
        <dbReference type="Proteomes" id="UP000252517"/>
    </source>
</evidence>
<gene>
    <name evidence="1" type="ORF">TH25_05345</name>
</gene>
<proteinExistence type="predicted"/>
<dbReference type="OrthoDB" id="7365215at2"/>
<evidence type="ECO:0000313" key="1">
    <source>
        <dbReference type="EMBL" id="RCK52471.1"/>
    </source>
</evidence>
<accession>A0A367XI77</accession>
<dbReference type="AlphaFoldDB" id="A0A367XI77"/>
<name>A0A367XI77_9PROT</name>
<dbReference type="EMBL" id="JPWH01000003">
    <property type="protein sequence ID" value="RCK52471.1"/>
    <property type="molecule type" value="Genomic_DNA"/>
</dbReference>
<organism evidence="1 2">
    <name type="scientific">Thalassospira profundimaris</name>
    <dbReference type="NCBI Taxonomy" id="502049"/>
    <lineage>
        <taxon>Bacteria</taxon>
        <taxon>Pseudomonadati</taxon>
        <taxon>Pseudomonadota</taxon>
        <taxon>Alphaproteobacteria</taxon>
        <taxon>Rhodospirillales</taxon>
        <taxon>Thalassospiraceae</taxon>
        <taxon>Thalassospira</taxon>
    </lineage>
</organism>
<sequence>MKRTIEAFELVEFLIQEYRSKVLNVKDIISDHLRTGKPLPQDLHRVLLNPASSDYLRSCIGALEYVENELLKDLNRMRNYLAQAEVGDALLIAISFSKDVFRSLGTVVGEYPYESNILPPAYDFFSKIDDEMMVVFPRDIDSPLDTKEEIDFANYLRNVHNPWAKYAKP</sequence>